<organism evidence="1">
    <name type="scientific">Oryza punctata</name>
    <name type="common">Red rice</name>
    <dbReference type="NCBI Taxonomy" id="4537"/>
    <lineage>
        <taxon>Eukaryota</taxon>
        <taxon>Viridiplantae</taxon>
        <taxon>Streptophyta</taxon>
        <taxon>Embryophyta</taxon>
        <taxon>Tracheophyta</taxon>
        <taxon>Spermatophyta</taxon>
        <taxon>Magnoliopsida</taxon>
        <taxon>Liliopsida</taxon>
        <taxon>Poales</taxon>
        <taxon>Poaceae</taxon>
        <taxon>BOP clade</taxon>
        <taxon>Oryzoideae</taxon>
        <taxon>Oryzeae</taxon>
        <taxon>Oryzinae</taxon>
        <taxon>Oryza</taxon>
    </lineage>
</organism>
<evidence type="ECO:0000313" key="2">
    <source>
        <dbReference type="Proteomes" id="UP000026962"/>
    </source>
</evidence>
<accession>A0A0E0LWU4</accession>
<sequence length="165" mass="18434">MATILSTEAVCPRLVFLSRRLRFFPLPFYRPPQPDHEVPVAASSLSPLASSLSSVGFLACVQLVRIEMAASGGAVTARRREDRFGRIGGRVCRRRRRGVPGRRGGIRRLHRRQPTLKVSTVIPQQRLERRQTDTKANFRLAVPILLQQHKPPAATKVIAAFGNHV</sequence>
<protein>
    <submittedName>
        <fullName evidence="1">Uncharacterized protein</fullName>
    </submittedName>
</protein>
<dbReference type="Proteomes" id="UP000026962">
    <property type="component" value="Chromosome 8"/>
</dbReference>
<dbReference type="EnsemblPlants" id="OPUNC08G18450.1">
    <property type="protein sequence ID" value="OPUNC08G18450.1"/>
    <property type="gene ID" value="OPUNC08G18450"/>
</dbReference>
<dbReference type="HOGENOM" id="CLU_1613498_0_0_1"/>
<name>A0A0E0LWU4_ORYPU</name>
<dbReference type="Gramene" id="OPUNC08G18450.1">
    <property type="protein sequence ID" value="OPUNC08G18450.1"/>
    <property type="gene ID" value="OPUNC08G18450"/>
</dbReference>
<reference evidence="1" key="1">
    <citation type="submission" date="2015-04" db="UniProtKB">
        <authorList>
            <consortium name="EnsemblPlants"/>
        </authorList>
    </citation>
    <scope>IDENTIFICATION</scope>
</reference>
<reference evidence="1" key="2">
    <citation type="submission" date="2018-05" db="EMBL/GenBank/DDBJ databases">
        <title>OpunRS2 (Oryza punctata Reference Sequence Version 2).</title>
        <authorList>
            <person name="Zhang J."/>
            <person name="Kudrna D."/>
            <person name="Lee S."/>
            <person name="Talag J."/>
            <person name="Welchert J."/>
            <person name="Wing R.A."/>
        </authorList>
    </citation>
    <scope>NUCLEOTIDE SEQUENCE [LARGE SCALE GENOMIC DNA]</scope>
</reference>
<evidence type="ECO:0000313" key="1">
    <source>
        <dbReference type="EnsemblPlants" id="OPUNC08G18450.1"/>
    </source>
</evidence>
<proteinExistence type="predicted"/>
<dbReference type="AlphaFoldDB" id="A0A0E0LWU4"/>
<keyword evidence="2" id="KW-1185">Reference proteome</keyword>